<dbReference type="Gramene" id="QL04p029140:mrna">
    <property type="protein sequence ID" value="QL04p029140:mrna"/>
    <property type="gene ID" value="QL04p029140"/>
</dbReference>
<dbReference type="Pfam" id="PF08268">
    <property type="entry name" value="FBA_3"/>
    <property type="match status" value="1"/>
</dbReference>
<dbReference type="PANTHER" id="PTHR31672">
    <property type="entry name" value="BNACNNG10540D PROTEIN"/>
    <property type="match status" value="1"/>
</dbReference>
<proteinExistence type="predicted"/>
<sequence>MRASVCKTWDSLIGNPDFFSKNLLNHSIIISPENPDDHRFLVVDGRDKFTGARQVCSILYYDTLEGEGVSPQTPLYLPDYNLCCIHCDKIVASFDGFLCLNCHACYDNIVIWNPYTKYVFKGPWNFSDCKSPTGSIIKEENVRFGLDLKSNDLKVVRIRTYLRMPGKGKPVQDVQLYSVNRGSWTELCVDLPYEFLDRKRFTFYIDGVFYWYAPSDYDFVLKNEIVAFDMSEETFSMTKVPDKCCVESNNYWRWTTLTELKKRVAMIRYTSESSNITFNLWVLLEFGVMESWTKLFTIIPASPLGRPLGLWKNGKFFLTDTMGHLVLWDPFTGEIKKLNVAEQTIISLSIHYVEEVMPHVT</sequence>
<dbReference type="PANTHER" id="PTHR31672:SF13">
    <property type="entry name" value="F-BOX PROTEIN CPR30-LIKE"/>
    <property type="match status" value="1"/>
</dbReference>
<protein>
    <recommendedName>
        <fullName evidence="1">F-box associated beta-propeller type 3 domain-containing protein</fullName>
    </recommendedName>
</protein>
<dbReference type="InterPro" id="IPR050796">
    <property type="entry name" value="SCF_F-box_component"/>
</dbReference>
<reference evidence="2" key="2">
    <citation type="submission" date="2021-01" db="UniProtKB">
        <authorList>
            <consortium name="EnsemblPlants"/>
        </authorList>
    </citation>
    <scope>IDENTIFICATION</scope>
</reference>
<keyword evidence="3" id="KW-1185">Reference proteome</keyword>
<evidence type="ECO:0000313" key="2">
    <source>
        <dbReference type="EnsemblPlants" id="QL04p029140:mrna"/>
    </source>
</evidence>
<dbReference type="Proteomes" id="UP000594261">
    <property type="component" value="Chromosome 4"/>
</dbReference>
<dbReference type="EnsemblPlants" id="QL04p029140:mrna">
    <property type="protein sequence ID" value="QL04p029140:mrna"/>
    <property type="gene ID" value="QL04p029140"/>
</dbReference>
<dbReference type="EMBL" id="LRBV02000004">
    <property type="status" value="NOT_ANNOTATED_CDS"/>
    <property type="molecule type" value="Genomic_DNA"/>
</dbReference>
<dbReference type="NCBIfam" id="TIGR01640">
    <property type="entry name" value="F_box_assoc_1"/>
    <property type="match status" value="1"/>
</dbReference>
<evidence type="ECO:0000313" key="3">
    <source>
        <dbReference type="Proteomes" id="UP000594261"/>
    </source>
</evidence>
<dbReference type="InterPro" id="IPR017451">
    <property type="entry name" value="F-box-assoc_interact_dom"/>
</dbReference>
<dbReference type="InParanoid" id="A0A7N2LDL8"/>
<feature type="domain" description="F-box associated beta-propeller type 3" evidence="1">
    <location>
        <begin position="88"/>
        <end position="301"/>
    </location>
</feature>
<reference evidence="2 3" key="1">
    <citation type="journal article" date="2016" name="G3 (Bethesda)">
        <title>First Draft Assembly and Annotation of the Genome of a California Endemic Oak Quercus lobata Nee (Fagaceae).</title>
        <authorList>
            <person name="Sork V.L."/>
            <person name="Fitz-Gibbon S.T."/>
            <person name="Puiu D."/>
            <person name="Crepeau M."/>
            <person name="Gugger P.F."/>
            <person name="Sherman R."/>
            <person name="Stevens K."/>
            <person name="Langley C.H."/>
            <person name="Pellegrini M."/>
            <person name="Salzberg S.L."/>
        </authorList>
    </citation>
    <scope>NUCLEOTIDE SEQUENCE [LARGE SCALE GENOMIC DNA]</scope>
    <source>
        <strain evidence="2 3">cv. SW786</strain>
    </source>
</reference>
<dbReference type="InterPro" id="IPR013187">
    <property type="entry name" value="F-box-assoc_dom_typ3"/>
</dbReference>
<organism evidence="2 3">
    <name type="scientific">Quercus lobata</name>
    <name type="common">Valley oak</name>
    <dbReference type="NCBI Taxonomy" id="97700"/>
    <lineage>
        <taxon>Eukaryota</taxon>
        <taxon>Viridiplantae</taxon>
        <taxon>Streptophyta</taxon>
        <taxon>Embryophyta</taxon>
        <taxon>Tracheophyta</taxon>
        <taxon>Spermatophyta</taxon>
        <taxon>Magnoliopsida</taxon>
        <taxon>eudicotyledons</taxon>
        <taxon>Gunneridae</taxon>
        <taxon>Pentapetalae</taxon>
        <taxon>rosids</taxon>
        <taxon>fabids</taxon>
        <taxon>Fagales</taxon>
        <taxon>Fagaceae</taxon>
        <taxon>Quercus</taxon>
    </lineage>
</organism>
<name>A0A7N2LDL8_QUELO</name>
<evidence type="ECO:0000259" key="1">
    <source>
        <dbReference type="Pfam" id="PF08268"/>
    </source>
</evidence>
<dbReference type="AlphaFoldDB" id="A0A7N2LDL8"/>
<accession>A0A7N2LDL8</accession>